<dbReference type="HAMAP" id="MF_01023">
    <property type="entry name" value="HisC_aminotrans_2"/>
    <property type="match status" value="1"/>
</dbReference>
<keyword evidence="9" id="KW-0028">Amino-acid biosynthesis</keyword>
<dbReference type="CDD" id="cd00609">
    <property type="entry name" value="AAT_like"/>
    <property type="match status" value="1"/>
</dbReference>
<evidence type="ECO:0000313" key="11">
    <source>
        <dbReference type="EMBL" id="KPN63525.1"/>
    </source>
</evidence>
<name>A0A0P7II26_9RHOB</name>
<dbReference type="OrthoDB" id="9809616at2"/>
<dbReference type="RefSeq" id="WP_055189954.1">
    <property type="nucleotide sequence ID" value="NZ_FPBS01000052.1"/>
</dbReference>
<dbReference type="InterPro" id="IPR015424">
    <property type="entry name" value="PyrdxlP-dep_Trfase"/>
</dbReference>
<dbReference type="AlphaFoldDB" id="A0A0P7II26"/>
<keyword evidence="9" id="KW-0368">Histidine biosynthesis</keyword>
<comment type="subunit">
    <text evidence="4 9">Homodimer.</text>
</comment>
<dbReference type="InterPro" id="IPR015422">
    <property type="entry name" value="PyrdxlP-dep_Trfase_small"/>
</dbReference>
<sequence length="378" mass="40430">MAKIEPQPGIMTIKPYVGGAAKVAGVQNVVKLSSNENPFGPSPDAVEAFKRAGHDLHRYPNTDHAALRKAIGDLHGLDPERIICGVGSDEIITFLCQAYAGPGDEVIHTEHGFSMYKISTLAAGATPVEVPERERMVDVDAILAGVTQNTRLVFIANPGNPTGTMVGMGELARLAENLPPQVLLVLDGAYAEYVEGFDGGASLVSMRSNVFMTRTFSKMYGLGGLRIGWGYGTAEAIDVLNRVRGPFNLSMPQLAAAEAALRDRDHVAKCLSENTRLRGWMAEALAEIGVPSDTSCANFILARFATEDEANAVDEYLQSEGIIVRRVAGYGLPNCLRITVGDEPSCRRIAHLVGRFKGVIPDPKQAGKANAATKEGQV</sequence>
<comment type="caution">
    <text evidence="11">The sequence shown here is derived from an EMBL/GenBank/DDBJ whole genome shotgun (WGS) entry which is preliminary data.</text>
</comment>
<dbReference type="GO" id="GO:0004400">
    <property type="term" value="F:histidinol-phosphate transaminase activity"/>
    <property type="evidence" value="ECO:0007669"/>
    <property type="project" value="UniProtKB-UniRule"/>
</dbReference>
<gene>
    <name evidence="9" type="primary">hisC</name>
    <name evidence="11" type="ORF">AKJ29_12860</name>
</gene>
<keyword evidence="12" id="KW-1185">Reference proteome</keyword>
<accession>A0A0P7II26</accession>
<dbReference type="NCBIfam" id="TIGR01141">
    <property type="entry name" value="hisC"/>
    <property type="match status" value="1"/>
</dbReference>
<evidence type="ECO:0000256" key="5">
    <source>
        <dbReference type="ARBA" id="ARBA00022576"/>
    </source>
</evidence>
<keyword evidence="6 9" id="KW-0808">Transferase</keyword>
<dbReference type="Gene3D" id="3.90.1150.10">
    <property type="entry name" value="Aspartate Aminotransferase, domain 1"/>
    <property type="match status" value="1"/>
</dbReference>
<organism evidence="11 12">
    <name type="scientific">Aliiroseovarius crassostreae</name>
    <dbReference type="NCBI Taxonomy" id="154981"/>
    <lineage>
        <taxon>Bacteria</taxon>
        <taxon>Pseudomonadati</taxon>
        <taxon>Pseudomonadota</taxon>
        <taxon>Alphaproteobacteria</taxon>
        <taxon>Rhodobacterales</taxon>
        <taxon>Paracoccaceae</taxon>
        <taxon>Aliiroseovarius</taxon>
    </lineage>
</organism>
<dbReference type="Pfam" id="PF00155">
    <property type="entry name" value="Aminotran_1_2"/>
    <property type="match status" value="1"/>
</dbReference>
<evidence type="ECO:0000256" key="1">
    <source>
        <dbReference type="ARBA" id="ARBA00001933"/>
    </source>
</evidence>
<comment type="similarity">
    <text evidence="3 9">Belongs to the class-II pyridoxal-phosphate-dependent aminotransferase family. Histidinol-phosphate aminotransferase subfamily.</text>
</comment>
<dbReference type="PANTHER" id="PTHR43643:SF3">
    <property type="entry name" value="HISTIDINOL-PHOSPHATE AMINOTRANSFERASE"/>
    <property type="match status" value="1"/>
</dbReference>
<dbReference type="InterPro" id="IPR004839">
    <property type="entry name" value="Aminotransferase_I/II_large"/>
</dbReference>
<evidence type="ECO:0000259" key="10">
    <source>
        <dbReference type="Pfam" id="PF00155"/>
    </source>
</evidence>
<dbReference type="GO" id="GO:0030170">
    <property type="term" value="F:pyridoxal phosphate binding"/>
    <property type="evidence" value="ECO:0007669"/>
    <property type="project" value="InterPro"/>
</dbReference>
<evidence type="ECO:0000256" key="2">
    <source>
        <dbReference type="ARBA" id="ARBA00005011"/>
    </source>
</evidence>
<dbReference type="EMBL" id="LKBA01000006">
    <property type="protein sequence ID" value="KPN63525.1"/>
    <property type="molecule type" value="Genomic_DNA"/>
</dbReference>
<keyword evidence="7 9" id="KW-0663">Pyridoxal phosphate</keyword>
<dbReference type="EC" id="2.6.1.9" evidence="9"/>
<dbReference type="SUPFAM" id="SSF53383">
    <property type="entry name" value="PLP-dependent transferases"/>
    <property type="match status" value="1"/>
</dbReference>
<comment type="pathway">
    <text evidence="2 9">Amino-acid biosynthesis; L-histidine biosynthesis; L-histidine from 5-phospho-alpha-D-ribose 1-diphosphate: step 7/9.</text>
</comment>
<dbReference type="InterPro" id="IPR015421">
    <property type="entry name" value="PyrdxlP-dep_Trfase_major"/>
</dbReference>
<dbReference type="PANTHER" id="PTHR43643">
    <property type="entry name" value="HISTIDINOL-PHOSPHATE AMINOTRANSFERASE 2"/>
    <property type="match status" value="1"/>
</dbReference>
<proteinExistence type="inferred from homology"/>
<comment type="catalytic activity">
    <reaction evidence="8 9">
        <text>L-histidinol phosphate + 2-oxoglutarate = 3-(imidazol-4-yl)-2-oxopropyl phosphate + L-glutamate</text>
        <dbReference type="Rhea" id="RHEA:23744"/>
        <dbReference type="ChEBI" id="CHEBI:16810"/>
        <dbReference type="ChEBI" id="CHEBI:29985"/>
        <dbReference type="ChEBI" id="CHEBI:57766"/>
        <dbReference type="ChEBI" id="CHEBI:57980"/>
        <dbReference type="EC" id="2.6.1.9"/>
    </reaction>
</comment>
<dbReference type="UniPathway" id="UPA00031">
    <property type="reaction ID" value="UER00012"/>
</dbReference>
<evidence type="ECO:0000313" key="12">
    <source>
        <dbReference type="Proteomes" id="UP000050471"/>
    </source>
</evidence>
<evidence type="ECO:0000256" key="6">
    <source>
        <dbReference type="ARBA" id="ARBA00022679"/>
    </source>
</evidence>
<dbReference type="InterPro" id="IPR005861">
    <property type="entry name" value="HisP_aminotrans"/>
</dbReference>
<evidence type="ECO:0000256" key="3">
    <source>
        <dbReference type="ARBA" id="ARBA00007970"/>
    </source>
</evidence>
<feature type="domain" description="Aminotransferase class I/classII large" evidence="10">
    <location>
        <begin position="28"/>
        <end position="350"/>
    </location>
</feature>
<reference evidence="11 12" key="1">
    <citation type="submission" date="2015-09" db="EMBL/GenBank/DDBJ databases">
        <title>Draft genome sequence of Aliiroseovarius crassostreae CV919-312TSm, the causative agent of Roseovarius Oyster Disease (formerly Juvenile Oyster Disease).</title>
        <authorList>
            <person name="Kessner L."/>
            <person name="Spinard E."/>
            <person name="Nelson D."/>
        </authorList>
    </citation>
    <scope>NUCLEOTIDE SEQUENCE [LARGE SCALE GENOMIC DNA]</scope>
    <source>
        <strain evidence="11 12">CV919-312</strain>
    </source>
</reference>
<evidence type="ECO:0000256" key="7">
    <source>
        <dbReference type="ARBA" id="ARBA00022898"/>
    </source>
</evidence>
<dbReference type="InterPro" id="IPR050106">
    <property type="entry name" value="HistidinolP_aminotransfase"/>
</dbReference>
<dbReference type="GO" id="GO:0000105">
    <property type="term" value="P:L-histidine biosynthetic process"/>
    <property type="evidence" value="ECO:0007669"/>
    <property type="project" value="UniProtKB-UniRule"/>
</dbReference>
<evidence type="ECO:0000256" key="8">
    <source>
        <dbReference type="ARBA" id="ARBA00047481"/>
    </source>
</evidence>
<dbReference type="Gene3D" id="3.40.640.10">
    <property type="entry name" value="Type I PLP-dependent aspartate aminotransferase-like (Major domain)"/>
    <property type="match status" value="1"/>
</dbReference>
<keyword evidence="5 9" id="KW-0032">Aminotransferase</keyword>
<protein>
    <recommendedName>
        <fullName evidence="9">Histidinol-phosphate aminotransferase</fullName>
        <ecNumber evidence="9">2.6.1.9</ecNumber>
    </recommendedName>
    <alternativeName>
        <fullName evidence="9">Imidazole acetol-phosphate transaminase</fullName>
    </alternativeName>
</protein>
<evidence type="ECO:0000256" key="4">
    <source>
        <dbReference type="ARBA" id="ARBA00011738"/>
    </source>
</evidence>
<dbReference type="Proteomes" id="UP000050471">
    <property type="component" value="Unassembled WGS sequence"/>
</dbReference>
<dbReference type="STRING" id="154981.AKJ29_12860"/>
<feature type="modified residue" description="N6-(pyridoxal phosphate)lysine" evidence="9">
    <location>
        <position position="218"/>
    </location>
</feature>
<comment type="cofactor">
    <cofactor evidence="1 9">
        <name>pyridoxal 5'-phosphate</name>
        <dbReference type="ChEBI" id="CHEBI:597326"/>
    </cofactor>
</comment>
<evidence type="ECO:0000256" key="9">
    <source>
        <dbReference type="HAMAP-Rule" id="MF_01023"/>
    </source>
</evidence>